<sequence>MAAAPALPDELVEEALVRVPPDDPARLLCAALVCKRWGRLISDPRFRRSRPGKDDPQHNILLVWDPVTDQQREIPALPWRPDPAPWKAAVLCAAAGDGCDYLDCHRSGPFLVVFVATLRNQAAACDGQRRRGGRRGGKARPARRGQRSDGRRQRLGLLRHYPFPLTRSTGLVIFKTENLMCCLVIL</sequence>
<name>A0A5J9VYG0_9POAL</name>
<evidence type="ECO:0000313" key="4">
    <source>
        <dbReference type="Proteomes" id="UP000324897"/>
    </source>
</evidence>
<evidence type="ECO:0000313" key="3">
    <source>
        <dbReference type="EMBL" id="TVU40636.1"/>
    </source>
</evidence>
<dbReference type="AlphaFoldDB" id="A0A5J9VYG0"/>
<dbReference type="Gene3D" id="1.20.1280.50">
    <property type="match status" value="1"/>
</dbReference>
<dbReference type="Gramene" id="TVU40636">
    <property type="protein sequence ID" value="TVU40636"/>
    <property type="gene ID" value="EJB05_14105"/>
</dbReference>
<dbReference type="PANTHER" id="PTHR32133">
    <property type="entry name" value="OS07G0120400 PROTEIN"/>
    <property type="match status" value="1"/>
</dbReference>
<reference evidence="3 4" key="1">
    <citation type="journal article" date="2019" name="Sci. Rep.">
        <title>A high-quality genome of Eragrostis curvula grass provides insights into Poaceae evolution and supports new strategies to enhance forage quality.</title>
        <authorList>
            <person name="Carballo J."/>
            <person name="Santos B.A.C.M."/>
            <person name="Zappacosta D."/>
            <person name="Garbus I."/>
            <person name="Selva J.P."/>
            <person name="Gallo C.A."/>
            <person name="Diaz A."/>
            <person name="Albertini E."/>
            <person name="Caccamo M."/>
            <person name="Echenique V."/>
        </authorList>
    </citation>
    <scope>NUCLEOTIDE SEQUENCE [LARGE SCALE GENOMIC DNA]</scope>
    <source>
        <strain evidence="4">cv. Victoria</strain>
        <tissue evidence="3">Leaf</tissue>
    </source>
</reference>
<feature type="compositionally biased region" description="Basic residues" evidence="1">
    <location>
        <begin position="130"/>
        <end position="145"/>
    </location>
</feature>
<dbReference type="EMBL" id="RWGY01000007">
    <property type="protein sequence ID" value="TVU40636.1"/>
    <property type="molecule type" value="Genomic_DNA"/>
</dbReference>
<dbReference type="InterPro" id="IPR001810">
    <property type="entry name" value="F-box_dom"/>
</dbReference>
<dbReference type="Pfam" id="PF00646">
    <property type="entry name" value="F-box"/>
    <property type="match status" value="1"/>
</dbReference>
<keyword evidence="4" id="KW-1185">Reference proteome</keyword>
<gene>
    <name evidence="3" type="ORF">EJB05_14105</name>
</gene>
<proteinExistence type="predicted"/>
<accession>A0A5J9VYG0</accession>
<evidence type="ECO:0000259" key="2">
    <source>
        <dbReference type="Pfam" id="PF00646"/>
    </source>
</evidence>
<dbReference type="PANTHER" id="PTHR32133:SF386">
    <property type="entry name" value="F-BOX DOMAIN-CONTAINING PROTEIN"/>
    <property type="match status" value="1"/>
</dbReference>
<feature type="region of interest" description="Disordered" evidence="1">
    <location>
        <begin position="126"/>
        <end position="151"/>
    </location>
</feature>
<dbReference type="Proteomes" id="UP000324897">
    <property type="component" value="Chromosome 4"/>
</dbReference>
<evidence type="ECO:0000256" key="1">
    <source>
        <dbReference type="SAM" id="MobiDB-lite"/>
    </source>
</evidence>
<feature type="non-terminal residue" evidence="3">
    <location>
        <position position="1"/>
    </location>
</feature>
<comment type="caution">
    <text evidence="3">The sequence shown here is derived from an EMBL/GenBank/DDBJ whole genome shotgun (WGS) entry which is preliminary data.</text>
</comment>
<dbReference type="SUPFAM" id="SSF81383">
    <property type="entry name" value="F-box domain"/>
    <property type="match status" value="1"/>
</dbReference>
<protein>
    <recommendedName>
        <fullName evidence="2">F-box domain-containing protein</fullName>
    </recommendedName>
</protein>
<dbReference type="InterPro" id="IPR036047">
    <property type="entry name" value="F-box-like_dom_sf"/>
</dbReference>
<feature type="domain" description="F-box" evidence="2">
    <location>
        <begin position="7"/>
        <end position="48"/>
    </location>
</feature>
<organism evidence="3 4">
    <name type="scientific">Eragrostis curvula</name>
    <name type="common">weeping love grass</name>
    <dbReference type="NCBI Taxonomy" id="38414"/>
    <lineage>
        <taxon>Eukaryota</taxon>
        <taxon>Viridiplantae</taxon>
        <taxon>Streptophyta</taxon>
        <taxon>Embryophyta</taxon>
        <taxon>Tracheophyta</taxon>
        <taxon>Spermatophyta</taxon>
        <taxon>Magnoliopsida</taxon>
        <taxon>Liliopsida</taxon>
        <taxon>Poales</taxon>
        <taxon>Poaceae</taxon>
        <taxon>PACMAD clade</taxon>
        <taxon>Chloridoideae</taxon>
        <taxon>Eragrostideae</taxon>
        <taxon>Eragrostidinae</taxon>
        <taxon>Eragrostis</taxon>
    </lineage>
</organism>